<dbReference type="AlphaFoldDB" id="A0A9P5TKR3"/>
<dbReference type="EMBL" id="JADNYJ010000078">
    <property type="protein sequence ID" value="KAF8889727.1"/>
    <property type="molecule type" value="Genomic_DNA"/>
</dbReference>
<evidence type="ECO:0000313" key="1">
    <source>
        <dbReference type="EMBL" id="KAF8889727.1"/>
    </source>
</evidence>
<gene>
    <name evidence="1" type="ORF">CPB84DRAFT_1634748</name>
</gene>
<accession>A0A9P5TKR3</accession>
<comment type="caution">
    <text evidence="1">The sequence shown here is derived from an EMBL/GenBank/DDBJ whole genome shotgun (WGS) entry which is preliminary data.</text>
</comment>
<sequence>VESIYSKTGGKNGKHADVTDSSNIMAVYYIAAQVFEHQIGSQFRAIPHAQPIST</sequence>
<name>A0A9P5TKR3_GYMJU</name>
<proteinExistence type="predicted"/>
<reference evidence="1" key="1">
    <citation type="submission" date="2020-11" db="EMBL/GenBank/DDBJ databases">
        <authorList>
            <consortium name="DOE Joint Genome Institute"/>
            <person name="Ahrendt S."/>
            <person name="Riley R."/>
            <person name="Andreopoulos W."/>
            <person name="LaButti K."/>
            <person name="Pangilinan J."/>
            <person name="Ruiz-duenas F.J."/>
            <person name="Barrasa J.M."/>
            <person name="Sanchez-Garcia M."/>
            <person name="Camarero S."/>
            <person name="Miyauchi S."/>
            <person name="Serrano A."/>
            <person name="Linde D."/>
            <person name="Babiker R."/>
            <person name="Drula E."/>
            <person name="Ayuso-Fernandez I."/>
            <person name="Pacheco R."/>
            <person name="Padilla G."/>
            <person name="Ferreira P."/>
            <person name="Barriuso J."/>
            <person name="Kellner H."/>
            <person name="Castanera R."/>
            <person name="Alfaro M."/>
            <person name="Ramirez L."/>
            <person name="Pisabarro A.G."/>
            <person name="Kuo A."/>
            <person name="Tritt A."/>
            <person name="Lipzen A."/>
            <person name="He G."/>
            <person name="Yan M."/>
            <person name="Ng V."/>
            <person name="Cullen D."/>
            <person name="Martin F."/>
            <person name="Rosso M.-N."/>
            <person name="Henrissat B."/>
            <person name="Hibbett D."/>
            <person name="Martinez A.T."/>
            <person name="Grigoriev I.V."/>
        </authorList>
    </citation>
    <scope>NUCLEOTIDE SEQUENCE</scope>
    <source>
        <strain evidence="1">AH 44721</strain>
    </source>
</reference>
<dbReference type="OrthoDB" id="73076at2759"/>
<dbReference type="Proteomes" id="UP000724874">
    <property type="component" value="Unassembled WGS sequence"/>
</dbReference>
<evidence type="ECO:0000313" key="2">
    <source>
        <dbReference type="Proteomes" id="UP000724874"/>
    </source>
</evidence>
<feature type="non-terminal residue" evidence="1">
    <location>
        <position position="54"/>
    </location>
</feature>
<protein>
    <submittedName>
        <fullName evidence="1">Uncharacterized protein</fullName>
    </submittedName>
</protein>
<organism evidence="1 2">
    <name type="scientific">Gymnopilus junonius</name>
    <name type="common">Spectacular rustgill mushroom</name>
    <name type="synonym">Gymnopilus spectabilis subsp. junonius</name>
    <dbReference type="NCBI Taxonomy" id="109634"/>
    <lineage>
        <taxon>Eukaryota</taxon>
        <taxon>Fungi</taxon>
        <taxon>Dikarya</taxon>
        <taxon>Basidiomycota</taxon>
        <taxon>Agaricomycotina</taxon>
        <taxon>Agaricomycetes</taxon>
        <taxon>Agaricomycetidae</taxon>
        <taxon>Agaricales</taxon>
        <taxon>Agaricineae</taxon>
        <taxon>Hymenogastraceae</taxon>
        <taxon>Gymnopilus</taxon>
    </lineage>
</organism>
<feature type="non-terminal residue" evidence="1">
    <location>
        <position position="1"/>
    </location>
</feature>
<keyword evidence="2" id="KW-1185">Reference proteome</keyword>